<dbReference type="PROSITE" id="PS51186">
    <property type="entry name" value="GNAT"/>
    <property type="match status" value="1"/>
</dbReference>
<dbReference type="InterPro" id="IPR053144">
    <property type="entry name" value="Acetyltransferase_Butenolide"/>
</dbReference>
<dbReference type="Pfam" id="PF00583">
    <property type="entry name" value="Acetyltransf_1"/>
    <property type="match status" value="1"/>
</dbReference>
<dbReference type="AlphaFoldDB" id="A0A8H4TPQ8"/>
<reference evidence="2" key="2">
    <citation type="submission" date="2020-05" db="EMBL/GenBank/DDBJ databases">
        <authorList>
            <person name="Kim H.-S."/>
            <person name="Proctor R.H."/>
            <person name="Brown D.W."/>
        </authorList>
    </citation>
    <scope>NUCLEOTIDE SEQUENCE</scope>
    <source>
        <strain evidence="2">NRRL 20472</strain>
    </source>
</reference>
<evidence type="ECO:0000313" key="3">
    <source>
        <dbReference type="Proteomes" id="UP000622797"/>
    </source>
</evidence>
<proteinExistence type="predicted"/>
<organism evidence="2 3">
    <name type="scientific">Fusarium sarcochroum</name>
    <dbReference type="NCBI Taxonomy" id="1208366"/>
    <lineage>
        <taxon>Eukaryota</taxon>
        <taxon>Fungi</taxon>
        <taxon>Dikarya</taxon>
        <taxon>Ascomycota</taxon>
        <taxon>Pezizomycotina</taxon>
        <taxon>Sordariomycetes</taxon>
        <taxon>Hypocreomycetidae</taxon>
        <taxon>Hypocreales</taxon>
        <taxon>Nectriaceae</taxon>
        <taxon>Fusarium</taxon>
        <taxon>Fusarium lateritium species complex</taxon>
    </lineage>
</organism>
<dbReference type="InterPro" id="IPR000182">
    <property type="entry name" value="GNAT_dom"/>
</dbReference>
<keyword evidence="3" id="KW-1185">Reference proteome</keyword>
<gene>
    <name evidence="2" type="ORF">FSARC_10046</name>
</gene>
<dbReference type="PANTHER" id="PTHR43233:SF1">
    <property type="entry name" value="FAMILY N-ACETYLTRANSFERASE, PUTATIVE (AFU_ORTHOLOGUE AFUA_6G03350)-RELATED"/>
    <property type="match status" value="1"/>
</dbReference>
<accession>A0A8H4TPQ8</accession>
<sequence length="181" mass="20643">MTSATSQLRNTSWRQDSYLVSTDPSLVPIPKIVEVFASDEFYWAKPLPEDAMRAMLDNCLCFALYDTSGTPENQDGNGHSSFQFIGLSRGITDFTTFLYLTDVWIDPAYRGKGLGTWLMKCVREVIESMPYLRKSMLVTGDWEKTVPFYENLMDMKVTEGQPGETRAIMERRGRGHPNFGR</sequence>
<comment type="caution">
    <text evidence="2">The sequence shown here is derived from an EMBL/GenBank/DDBJ whole genome shotgun (WGS) entry which is preliminary data.</text>
</comment>
<name>A0A8H4TPQ8_9HYPO</name>
<dbReference type="Proteomes" id="UP000622797">
    <property type="component" value="Unassembled WGS sequence"/>
</dbReference>
<dbReference type="GO" id="GO:0016747">
    <property type="term" value="F:acyltransferase activity, transferring groups other than amino-acyl groups"/>
    <property type="evidence" value="ECO:0007669"/>
    <property type="project" value="InterPro"/>
</dbReference>
<dbReference type="EMBL" id="JABEXW010000597">
    <property type="protein sequence ID" value="KAF4961830.1"/>
    <property type="molecule type" value="Genomic_DNA"/>
</dbReference>
<dbReference type="PANTHER" id="PTHR43233">
    <property type="entry name" value="FAMILY N-ACETYLTRANSFERASE, PUTATIVE (AFU_ORTHOLOGUE AFUA_6G03350)-RELATED"/>
    <property type="match status" value="1"/>
</dbReference>
<dbReference type="SUPFAM" id="SSF55729">
    <property type="entry name" value="Acyl-CoA N-acyltransferases (Nat)"/>
    <property type="match status" value="1"/>
</dbReference>
<dbReference type="CDD" id="cd04301">
    <property type="entry name" value="NAT_SF"/>
    <property type="match status" value="1"/>
</dbReference>
<dbReference type="InterPro" id="IPR016181">
    <property type="entry name" value="Acyl_CoA_acyltransferase"/>
</dbReference>
<feature type="domain" description="N-acetyltransferase" evidence="1">
    <location>
        <begin position="83"/>
        <end position="181"/>
    </location>
</feature>
<dbReference type="Gene3D" id="3.40.630.30">
    <property type="match status" value="1"/>
</dbReference>
<dbReference type="OrthoDB" id="10039976at2759"/>
<evidence type="ECO:0000313" key="2">
    <source>
        <dbReference type="EMBL" id="KAF4961830.1"/>
    </source>
</evidence>
<reference evidence="2" key="1">
    <citation type="journal article" date="2020" name="BMC Genomics">
        <title>Correction to: Identification and distribution of gene clusters required for synthesis of sphingolipid metabolism inhibitors in diverse species of the filamentous fungus Fusarium.</title>
        <authorList>
            <person name="Kim H.S."/>
            <person name="Lohmar J.M."/>
            <person name="Busman M."/>
            <person name="Brown D.W."/>
            <person name="Naumann T.A."/>
            <person name="Divon H.H."/>
            <person name="Lysoe E."/>
            <person name="Uhlig S."/>
            <person name="Proctor R.H."/>
        </authorList>
    </citation>
    <scope>NUCLEOTIDE SEQUENCE</scope>
    <source>
        <strain evidence="2">NRRL 20472</strain>
    </source>
</reference>
<evidence type="ECO:0000259" key="1">
    <source>
        <dbReference type="PROSITE" id="PS51186"/>
    </source>
</evidence>
<protein>
    <recommendedName>
        <fullName evidence="1">N-acetyltransferase domain-containing protein</fullName>
    </recommendedName>
</protein>